<dbReference type="Pfam" id="PF10003">
    <property type="entry name" value="DUF2244"/>
    <property type="match status" value="1"/>
</dbReference>
<keyword evidence="1" id="KW-0812">Transmembrane</keyword>
<dbReference type="GeneID" id="28248649"/>
<dbReference type="OrthoDB" id="9808190at2"/>
<evidence type="ECO:0000313" key="2">
    <source>
        <dbReference type="EMBL" id="ANP39609.1"/>
    </source>
</evidence>
<keyword evidence="1" id="KW-1133">Transmembrane helix</keyword>
<dbReference type="STRING" id="1265309.K529_002415"/>
<evidence type="ECO:0000313" key="3">
    <source>
        <dbReference type="Proteomes" id="UP000013243"/>
    </source>
</evidence>
<dbReference type="KEGG" id="rmb:K529_002415"/>
<sequence>MRPMPYDWTRPPSDQDGELHLWPHQSLQPEGYVRFLGVTAALITVPLLPLMGTPLFWALIPFLTLAVFGMKYALDQNRRNAQVLEVLRLGPKDAELIRSDGRGNTQSWRCNRHWAEVTLHHERGPVPNYVTLRGAGREVEIGAFLSEDERKALYEDLRNSIRQSAAVTSHQD</sequence>
<dbReference type="AlphaFoldDB" id="A0A1B0ZZ41"/>
<reference evidence="2 3" key="1">
    <citation type="journal article" date="2016" name="ISME J.">
        <title>Global occurrence and heterogeneity of the Roseobacter-clade species Ruegeria mobilis.</title>
        <authorList>
            <person name="Sonnenschein E."/>
            <person name="Gram L."/>
        </authorList>
    </citation>
    <scope>NUCLEOTIDE SEQUENCE [LARGE SCALE GENOMIC DNA]</scope>
    <source>
        <strain evidence="2 3">F1926</strain>
    </source>
</reference>
<accession>A0A1B0ZZ41</accession>
<organism evidence="2 3">
    <name type="scientific">Tritonibacter mobilis F1926</name>
    <dbReference type="NCBI Taxonomy" id="1265309"/>
    <lineage>
        <taxon>Bacteria</taxon>
        <taxon>Pseudomonadati</taxon>
        <taxon>Pseudomonadota</taxon>
        <taxon>Alphaproteobacteria</taxon>
        <taxon>Rhodobacterales</taxon>
        <taxon>Paracoccaceae</taxon>
        <taxon>Tritonibacter</taxon>
    </lineage>
</organism>
<evidence type="ECO:0008006" key="4">
    <source>
        <dbReference type="Google" id="ProtNLM"/>
    </source>
</evidence>
<dbReference type="RefSeq" id="WP_005618668.1">
    <property type="nucleotide sequence ID" value="NZ_CP015230.1"/>
</dbReference>
<dbReference type="InterPro" id="IPR019253">
    <property type="entry name" value="DUF2244_TM"/>
</dbReference>
<keyword evidence="1" id="KW-0472">Membrane</keyword>
<proteinExistence type="predicted"/>
<dbReference type="Proteomes" id="UP000013243">
    <property type="component" value="Chromosome"/>
</dbReference>
<evidence type="ECO:0000256" key="1">
    <source>
        <dbReference type="SAM" id="Phobius"/>
    </source>
</evidence>
<dbReference type="EMBL" id="CP015230">
    <property type="protein sequence ID" value="ANP39609.1"/>
    <property type="molecule type" value="Genomic_DNA"/>
</dbReference>
<protein>
    <recommendedName>
        <fullName evidence="4">Integral membrane protein</fullName>
    </recommendedName>
</protein>
<name>A0A1B0ZZ41_9RHOB</name>
<gene>
    <name evidence="2" type="ORF">K529_002415</name>
</gene>
<feature type="transmembrane region" description="Helical" evidence="1">
    <location>
        <begin position="55"/>
        <end position="74"/>
    </location>
</feature>